<dbReference type="OrthoDB" id="6283463at2759"/>
<protein>
    <submittedName>
        <fullName evidence="7">Protein tesmin/TSO1-like CXC 5</fullName>
    </submittedName>
</protein>
<feature type="region of interest" description="Disordered" evidence="4">
    <location>
        <begin position="46"/>
        <end position="100"/>
    </location>
</feature>
<dbReference type="RefSeq" id="XP_008789327.1">
    <property type="nucleotide sequence ID" value="XM_008791105.4"/>
</dbReference>
<gene>
    <name evidence="7" type="primary">LOC103706852</name>
</gene>
<feature type="region of interest" description="Disordered" evidence="4">
    <location>
        <begin position="517"/>
        <end position="563"/>
    </location>
</feature>
<dbReference type="InterPro" id="IPR033467">
    <property type="entry name" value="Tesmin/TSO1-like_CXC"/>
</dbReference>
<dbReference type="GO" id="GO:0005634">
    <property type="term" value="C:nucleus"/>
    <property type="evidence" value="ECO:0007669"/>
    <property type="project" value="UniProtKB-SubCell"/>
</dbReference>
<proteinExistence type="inferred from homology"/>
<feature type="region of interest" description="Disordered" evidence="4">
    <location>
        <begin position="356"/>
        <end position="426"/>
    </location>
</feature>
<feature type="compositionally biased region" description="Low complexity" evidence="4">
    <location>
        <begin position="46"/>
        <end position="63"/>
    </location>
</feature>
<comment type="similarity">
    <text evidence="2">Belongs to the lin-54 family.</text>
</comment>
<feature type="region of interest" description="Disordered" evidence="4">
    <location>
        <begin position="262"/>
        <end position="283"/>
    </location>
</feature>
<dbReference type="InterPro" id="IPR028307">
    <property type="entry name" value="Lin-54_fam"/>
</dbReference>
<dbReference type="GeneID" id="103706852"/>
<name>A0A8B7C0T0_PHODC</name>
<dbReference type="KEGG" id="pda:103706852"/>
<evidence type="ECO:0000259" key="5">
    <source>
        <dbReference type="PROSITE" id="PS51634"/>
    </source>
</evidence>
<dbReference type="PANTHER" id="PTHR12446">
    <property type="entry name" value="TESMIN/TSO1-RELATED"/>
    <property type="match status" value="1"/>
</dbReference>
<dbReference type="GO" id="GO:0006355">
    <property type="term" value="P:regulation of DNA-templated transcription"/>
    <property type="evidence" value="ECO:0007669"/>
    <property type="project" value="TreeGrafter"/>
</dbReference>
<keyword evidence="6" id="KW-1185">Reference proteome</keyword>
<evidence type="ECO:0000256" key="1">
    <source>
        <dbReference type="ARBA" id="ARBA00004123"/>
    </source>
</evidence>
<accession>A0A8B7C0T0</accession>
<dbReference type="Pfam" id="PF03638">
    <property type="entry name" value="TCR"/>
    <property type="match status" value="2"/>
</dbReference>
<feature type="compositionally biased region" description="Polar residues" evidence="4">
    <location>
        <begin position="519"/>
        <end position="539"/>
    </location>
</feature>
<reference evidence="6" key="1">
    <citation type="journal article" date="2019" name="Nat. Commun.">
        <title>Genome-wide association mapping of date palm fruit traits.</title>
        <authorList>
            <person name="Hazzouri K.M."/>
            <person name="Gros-Balthazard M."/>
            <person name="Flowers J.M."/>
            <person name="Copetti D."/>
            <person name="Lemansour A."/>
            <person name="Lebrun M."/>
            <person name="Masmoudi K."/>
            <person name="Ferrand S."/>
            <person name="Dhar M.I."/>
            <person name="Fresquez Z.A."/>
            <person name="Rosas U."/>
            <person name="Zhang J."/>
            <person name="Talag J."/>
            <person name="Lee S."/>
            <person name="Kudrna D."/>
            <person name="Powell R.F."/>
            <person name="Leitch I.J."/>
            <person name="Krueger R.R."/>
            <person name="Wing R.A."/>
            <person name="Amiri K.M.A."/>
            <person name="Purugganan M.D."/>
        </authorList>
    </citation>
    <scope>NUCLEOTIDE SEQUENCE [LARGE SCALE GENOMIC DNA]</scope>
    <source>
        <strain evidence="6">cv. Khalas</strain>
    </source>
</reference>
<dbReference type="Proteomes" id="UP000228380">
    <property type="component" value="Chromosome 4"/>
</dbReference>
<dbReference type="AlphaFoldDB" id="A0A8B7C0T0"/>
<evidence type="ECO:0000256" key="3">
    <source>
        <dbReference type="ARBA" id="ARBA00023242"/>
    </source>
</evidence>
<feature type="domain" description="CRC" evidence="5">
    <location>
        <begin position="102"/>
        <end position="226"/>
    </location>
</feature>
<feature type="compositionally biased region" description="Basic and acidic residues" evidence="4">
    <location>
        <begin position="83"/>
        <end position="100"/>
    </location>
</feature>
<evidence type="ECO:0000256" key="4">
    <source>
        <dbReference type="SAM" id="MobiDB-lite"/>
    </source>
</evidence>
<dbReference type="PROSITE" id="PS51634">
    <property type="entry name" value="CRC"/>
    <property type="match status" value="1"/>
</dbReference>
<comment type="subcellular location">
    <subcellularLocation>
        <location evidence="1">Nucleus</location>
    </subcellularLocation>
</comment>
<sequence>MAPMEQGIGPAASAPSDLPPKKLVRQLDFTTAYGGASPAMVAAAAAVSKALEKPSQQQQQQQSLPPPPLPISRSSFPIAVKPESPKLRPRPLYEAKDGTPTRKKNCNCKHSRCLKLYCECFASGVYCDGCNCANCCNNVENETARHEAVEATLERNPNAFRPKIGSSPHAARDSREEAGDLPLLGKHNKGCHCKKSGCLKKYCECFQANILCSENCKCMDCKNYEGSEERRALFRGDHGNALYMQHAANAALNGAIGPSGFLSPSTSKKRKNPELFLSTSSKDQPIHRLGQASHLKTSGPAASFPSVPVARAVNPAPLGSSKVTYRSLLADVVQPEDVKELCKLLVAVSGEAAKTFSDGKAQEKLGEMEDPMESSFTSSNHDREEQQMEPDAQKASADGCSSGIHADTTSMQESVSDFADGQKGGRPMSPGTLALMCDEQDTMFMASRDTGIPPRFPYKQNMSEVYAEQERCVLTEFRDCLRKLVTYGRIKETKYSSMAMKSEPSSHQELTINGVARGPSSNSEEMSQTVKAFPTNSNKYPPVGQPITRNDGDIKPQIENLDI</sequence>
<reference evidence="7" key="2">
    <citation type="submission" date="2025-08" db="UniProtKB">
        <authorList>
            <consortium name="RefSeq"/>
        </authorList>
    </citation>
    <scope>IDENTIFICATION</scope>
    <source>
        <tissue evidence="7">Young leaves</tissue>
    </source>
</reference>
<keyword evidence="3" id="KW-0539">Nucleus</keyword>
<dbReference type="PANTHER" id="PTHR12446:SF34">
    <property type="entry name" value="PROTEIN LIN-54 HOMOLOG"/>
    <property type="match status" value="1"/>
</dbReference>
<dbReference type="InterPro" id="IPR005172">
    <property type="entry name" value="CRC"/>
</dbReference>
<dbReference type="SMART" id="SM01114">
    <property type="entry name" value="CXC"/>
    <property type="match status" value="2"/>
</dbReference>
<organism evidence="6 7">
    <name type="scientific">Phoenix dactylifera</name>
    <name type="common">Date palm</name>
    <dbReference type="NCBI Taxonomy" id="42345"/>
    <lineage>
        <taxon>Eukaryota</taxon>
        <taxon>Viridiplantae</taxon>
        <taxon>Streptophyta</taxon>
        <taxon>Embryophyta</taxon>
        <taxon>Tracheophyta</taxon>
        <taxon>Spermatophyta</taxon>
        <taxon>Magnoliopsida</taxon>
        <taxon>Liliopsida</taxon>
        <taxon>Arecaceae</taxon>
        <taxon>Coryphoideae</taxon>
        <taxon>Phoeniceae</taxon>
        <taxon>Phoenix</taxon>
    </lineage>
</organism>
<evidence type="ECO:0000256" key="2">
    <source>
        <dbReference type="ARBA" id="ARBA00007267"/>
    </source>
</evidence>
<feature type="region of interest" description="Disordered" evidence="4">
    <location>
        <begin position="1"/>
        <end position="20"/>
    </location>
</feature>
<evidence type="ECO:0000313" key="7">
    <source>
        <dbReference type="RefSeq" id="XP_008789327.1"/>
    </source>
</evidence>
<evidence type="ECO:0000313" key="6">
    <source>
        <dbReference type="Proteomes" id="UP000228380"/>
    </source>
</evidence>